<evidence type="ECO:0000256" key="7">
    <source>
        <dbReference type="ARBA" id="ARBA00035034"/>
    </source>
</evidence>
<evidence type="ECO:0000256" key="2">
    <source>
        <dbReference type="ARBA" id="ARBA00022964"/>
    </source>
</evidence>
<dbReference type="Pfam" id="PF07063">
    <property type="entry name" value="HGLS"/>
    <property type="match status" value="1"/>
</dbReference>
<evidence type="ECO:0000313" key="9">
    <source>
        <dbReference type="EMBL" id="MBJ3806662.1"/>
    </source>
</evidence>
<evidence type="ECO:0000256" key="1">
    <source>
        <dbReference type="ARBA" id="ARBA00001954"/>
    </source>
</evidence>
<comment type="similarity">
    <text evidence="5">Belongs to the 2-oxoadipate dioxygenase/decarboxylase family.</text>
</comment>
<dbReference type="Gene3D" id="3.10.180.80">
    <property type="entry name" value="Uncharacterised protein PF07063, DUF1338"/>
    <property type="match status" value="1"/>
</dbReference>
<keyword evidence="4" id="KW-0408">Iron</keyword>
<protein>
    <recommendedName>
        <fullName evidence="7">2-oxoadipate dioxygenase/decarboxylase</fullName>
        <ecNumber evidence="6">1.13.11.93</ecNumber>
    </recommendedName>
    <alternativeName>
        <fullName evidence="8">2-hydroxyglutarate synthase</fullName>
    </alternativeName>
</protein>
<dbReference type="Proteomes" id="UP000634780">
    <property type="component" value="Unassembled WGS sequence"/>
</dbReference>
<comment type="cofactor">
    <cofactor evidence="1">
        <name>Fe(2+)</name>
        <dbReference type="ChEBI" id="CHEBI:29033"/>
    </cofactor>
</comment>
<evidence type="ECO:0000256" key="3">
    <source>
        <dbReference type="ARBA" id="ARBA00023002"/>
    </source>
</evidence>
<keyword evidence="3" id="KW-0560">Oxidoreductase</keyword>
<keyword evidence="2" id="KW-0223">Dioxygenase</keyword>
<evidence type="ECO:0000256" key="4">
    <source>
        <dbReference type="ARBA" id="ARBA00023004"/>
    </source>
</evidence>
<sequence>MDQQAAREGSGGGPGGTDWLATWQLRAAFAARLSTMYGREVPAYATLVDVAREVNEDVLRERGADAERLGAIGRVTAERHGAIRVGTPAELAQVGRVFGALGMRPVGFYDLREAAASAVPVVSTAFRPVDGVELARNPFRVFTSLLTPADPRFFDAGLRARLERFLGERELFPAELLALADRAETEQGLPGGAAERFLQLAVGAFKLSAEPVDRAWYETLERVSAVAADIGGVRSTHINHLTPRVLDIDALYRRMTDRGVRMIDAIQGPPKWEGPDVLLRQTSFRALDEPRALRQPDGSVVRGALRVRFGEVEARGIALSRRGRALYDALLARLDAEGAAGAHAGAAPTRADRARALWSGHFPRTEHALAEHGLAHFTYHVVADRPRDGCTPPADLPGLLRAGWVRADPIVYEDFLPRSAAGIFQSNLDGSGTRKDGEEGAAYDSDWLSGAVGRDVLDPFALYEGQQERSLGRVAEELGIGRVEVPSSV</sequence>
<accession>A0ABS0X0F1</accession>
<gene>
    <name evidence="9" type="ORF">JGB26_05950</name>
</gene>
<evidence type="ECO:0000256" key="5">
    <source>
        <dbReference type="ARBA" id="ARBA00035013"/>
    </source>
</evidence>
<dbReference type="PANTHER" id="PTHR39479:SF2">
    <property type="entry name" value="2-OXOADIPATE DIOXYGENASE_DECARBOXYLASE"/>
    <property type="match status" value="1"/>
</dbReference>
<comment type="caution">
    <text evidence="9">The sequence shown here is derived from an EMBL/GenBank/DDBJ whole genome shotgun (WGS) entry which is preliminary data.</text>
</comment>
<name>A0ABS0X0F1_9ACTN</name>
<dbReference type="EC" id="1.13.11.93" evidence="6"/>
<evidence type="ECO:0000313" key="10">
    <source>
        <dbReference type="Proteomes" id="UP000634780"/>
    </source>
</evidence>
<dbReference type="InterPro" id="IPR047869">
    <property type="entry name" value="YdcJ_bac-like"/>
</dbReference>
<dbReference type="CDD" id="cd16348">
    <property type="entry name" value="VOC_YdcJ_like"/>
    <property type="match status" value="1"/>
</dbReference>
<dbReference type="InterPro" id="IPR009770">
    <property type="entry name" value="HGLS"/>
</dbReference>
<reference evidence="9 10" key="1">
    <citation type="submission" date="2020-12" db="EMBL/GenBank/DDBJ databases">
        <title>Streptomyces typhae sp. nov., a novel endophytic actinomycete isolated from the root of cattail pollen (Typha angustifolia L.).</title>
        <authorList>
            <person name="Peng C."/>
            <person name="Liu C."/>
        </authorList>
    </citation>
    <scope>NUCLEOTIDE SEQUENCE [LARGE SCALE GENOMIC DNA]</scope>
    <source>
        <strain evidence="9 10">JCM 4753</strain>
    </source>
</reference>
<dbReference type="SMART" id="SM01150">
    <property type="entry name" value="DUF1338"/>
    <property type="match status" value="1"/>
</dbReference>
<dbReference type="EMBL" id="JAEKOZ010000003">
    <property type="protein sequence ID" value="MBJ3806662.1"/>
    <property type="molecule type" value="Genomic_DNA"/>
</dbReference>
<organism evidence="9 10">
    <name type="scientific">Streptomyces flavofungini</name>
    <dbReference type="NCBI Taxonomy" id="68200"/>
    <lineage>
        <taxon>Bacteria</taxon>
        <taxon>Bacillati</taxon>
        <taxon>Actinomycetota</taxon>
        <taxon>Actinomycetes</taxon>
        <taxon>Kitasatosporales</taxon>
        <taxon>Streptomycetaceae</taxon>
        <taxon>Streptomyces</taxon>
    </lineage>
</organism>
<evidence type="ECO:0000256" key="8">
    <source>
        <dbReference type="ARBA" id="ARBA00035045"/>
    </source>
</evidence>
<evidence type="ECO:0000256" key="6">
    <source>
        <dbReference type="ARBA" id="ARBA00035023"/>
    </source>
</evidence>
<dbReference type="RefSeq" id="WP_190116262.1">
    <property type="nucleotide sequence ID" value="NZ_BMVR01000005.1"/>
</dbReference>
<dbReference type="PANTHER" id="PTHR39479">
    <property type="match status" value="1"/>
</dbReference>
<keyword evidence="10" id="KW-1185">Reference proteome</keyword>
<proteinExistence type="inferred from homology"/>